<evidence type="ECO:0000313" key="1">
    <source>
        <dbReference type="EMBL" id="KAF2467258.1"/>
    </source>
</evidence>
<gene>
    <name evidence="1" type="ORF">BDR25DRAFT_317014</name>
</gene>
<keyword evidence="2" id="KW-1185">Reference proteome</keyword>
<sequence>MHGRSVVRLNRLCELRVILLLRTSTPASAREYNTSASLILPVSIIKPARFSITSSAVCVLVLQFVVRPFYLCACQGLGSVLVSFLKGTIPNLTSRSCAYGPMPFALSTPAIIQPMMCRIQEDDVIANALAEFVTYAKIETDAALLDQSEVPRSTQYYCTKGRPRIFNPLDPERIRTLGENWPLVYSSWRQPEDLAVLPENVYHMDETGVLLSLLGSLKVLVVRDKIITAASDNSGQ</sequence>
<reference evidence="1" key="1">
    <citation type="journal article" date="2020" name="Stud. Mycol.">
        <title>101 Dothideomycetes genomes: a test case for predicting lifestyles and emergence of pathogens.</title>
        <authorList>
            <person name="Haridas S."/>
            <person name="Albert R."/>
            <person name="Binder M."/>
            <person name="Bloem J."/>
            <person name="Labutti K."/>
            <person name="Salamov A."/>
            <person name="Andreopoulos B."/>
            <person name="Baker S."/>
            <person name="Barry K."/>
            <person name="Bills G."/>
            <person name="Bluhm B."/>
            <person name="Cannon C."/>
            <person name="Castanera R."/>
            <person name="Culley D."/>
            <person name="Daum C."/>
            <person name="Ezra D."/>
            <person name="Gonzalez J."/>
            <person name="Henrissat B."/>
            <person name="Kuo A."/>
            <person name="Liang C."/>
            <person name="Lipzen A."/>
            <person name="Lutzoni F."/>
            <person name="Magnuson J."/>
            <person name="Mondo S."/>
            <person name="Nolan M."/>
            <person name="Ohm R."/>
            <person name="Pangilinan J."/>
            <person name="Park H.-J."/>
            <person name="Ramirez L."/>
            <person name="Alfaro M."/>
            <person name="Sun H."/>
            <person name="Tritt A."/>
            <person name="Yoshinaga Y."/>
            <person name="Zwiers L.-H."/>
            <person name="Turgeon B."/>
            <person name="Goodwin S."/>
            <person name="Spatafora J."/>
            <person name="Crous P."/>
            <person name="Grigoriev I."/>
        </authorList>
    </citation>
    <scope>NUCLEOTIDE SEQUENCE</scope>
    <source>
        <strain evidence="1">ATCC 200398</strain>
    </source>
</reference>
<protein>
    <submittedName>
        <fullName evidence="1">Uncharacterized protein</fullName>
    </submittedName>
</protein>
<accession>A0ACB6QL06</accession>
<name>A0ACB6QL06_9PLEO</name>
<dbReference type="Proteomes" id="UP000799755">
    <property type="component" value="Unassembled WGS sequence"/>
</dbReference>
<evidence type="ECO:0000313" key="2">
    <source>
        <dbReference type="Proteomes" id="UP000799755"/>
    </source>
</evidence>
<organism evidence="1 2">
    <name type="scientific">Lindgomyces ingoldianus</name>
    <dbReference type="NCBI Taxonomy" id="673940"/>
    <lineage>
        <taxon>Eukaryota</taxon>
        <taxon>Fungi</taxon>
        <taxon>Dikarya</taxon>
        <taxon>Ascomycota</taxon>
        <taxon>Pezizomycotina</taxon>
        <taxon>Dothideomycetes</taxon>
        <taxon>Pleosporomycetidae</taxon>
        <taxon>Pleosporales</taxon>
        <taxon>Lindgomycetaceae</taxon>
        <taxon>Lindgomyces</taxon>
    </lineage>
</organism>
<comment type="caution">
    <text evidence="1">The sequence shown here is derived from an EMBL/GenBank/DDBJ whole genome shotgun (WGS) entry which is preliminary data.</text>
</comment>
<proteinExistence type="predicted"/>
<dbReference type="EMBL" id="MU003521">
    <property type="protein sequence ID" value="KAF2467258.1"/>
    <property type="molecule type" value="Genomic_DNA"/>
</dbReference>